<evidence type="ECO:0000313" key="2">
    <source>
        <dbReference type="WBParaSite" id="JU765_v2.g10543.t1"/>
    </source>
</evidence>
<organism evidence="1 2">
    <name type="scientific">Panagrolaimus sp. JU765</name>
    <dbReference type="NCBI Taxonomy" id="591449"/>
    <lineage>
        <taxon>Eukaryota</taxon>
        <taxon>Metazoa</taxon>
        <taxon>Ecdysozoa</taxon>
        <taxon>Nematoda</taxon>
        <taxon>Chromadorea</taxon>
        <taxon>Rhabditida</taxon>
        <taxon>Tylenchina</taxon>
        <taxon>Panagrolaimomorpha</taxon>
        <taxon>Panagrolaimoidea</taxon>
        <taxon>Panagrolaimidae</taxon>
        <taxon>Panagrolaimus</taxon>
    </lineage>
</organism>
<protein>
    <submittedName>
        <fullName evidence="2">Major facilitator superfamily (MFS) profile domain-containing protein</fullName>
    </submittedName>
</protein>
<accession>A0AC34PW06</accession>
<proteinExistence type="predicted"/>
<reference evidence="2" key="1">
    <citation type="submission" date="2022-11" db="UniProtKB">
        <authorList>
            <consortium name="WormBaseParasite"/>
        </authorList>
    </citation>
    <scope>IDENTIFICATION</scope>
</reference>
<sequence length="503" mass="54876">MVDKPGLCMSTRLNLAFVCFLGCIIVYALRTNVSIAIVCMVNATAVEQLSNSSSLESVKESQCARSSNETVEVEKLEGPFIWDKPLQGDVLGAFFYGYMSSQILSGYLASKYGGKLVIGLTGLGGALLTLISPIAANTHVYVFVAVRVLLGFCQSSTFPAMHAMWSQWAPPMERSVLTGISYAGAQIGNVLVMPMSGLLCKYGPFGGWPSIFYILGIVSLLWCALWFYYASDTPQTHRKINEDEKKYITESLNTHGKHEDDEQPPVPWKSILTSMPIWAIFVGHFAGDWGAYMMATSLPLFMNDILGLNMTSMGFLASVPYIFYFICINAGGIIADSLQHKKVLSTLNTRRVAMISALGLQALFLVLIGYCTCGQETLVILFITLSIGLSGLQYAGFVVNYLDVAPTFAGPILGIGNTLSCVAGILAPKFMGWLTPNGTKEEWQTVFYLTAGILIFGALFFSVFAKGELQPWAVTKRQPKDVSETLLLSEKQKGETEEIIPPA</sequence>
<evidence type="ECO:0000313" key="1">
    <source>
        <dbReference type="Proteomes" id="UP000887576"/>
    </source>
</evidence>
<dbReference type="WBParaSite" id="JU765_v2.g10543.t1">
    <property type="protein sequence ID" value="JU765_v2.g10543.t1"/>
    <property type="gene ID" value="JU765_v2.g10543"/>
</dbReference>
<name>A0AC34PW06_9BILA</name>
<dbReference type="Proteomes" id="UP000887576">
    <property type="component" value="Unplaced"/>
</dbReference>